<dbReference type="AlphaFoldDB" id="A0A345T2X4"/>
<accession>A0A345T2X4</accession>
<name>A0A345T2X4_9ACTN</name>
<reference evidence="2" key="1">
    <citation type="submission" date="2018-07" db="EMBL/GenBank/DDBJ databases">
        <title>Streptacidiphilus bronchialis DSM 106435 chromosome.</title>
        <authorList>
            <person name="Batra D."/>
            <person name="Gulvik C.A."/>
        </authorList>
    </citation>
    <scope>NUCLEOTIDE SEQUENCE [LARGE SCALE GENOMIC DNA]</scope>
    <source>
        <strain evidence="2">DSM 106435</strain>
    </source>
</reference>
<protein>
    <submittedName>
        <fullName evidence="1">Uncharacterized protein</fullName>
    </submittedName>
</protein>
<evidence type="ECO:0000313" key="2">
    <source>
        <dbReference type="Proteomes" id="UP000249340"/>
    </source>
</evidence>
<keyword evidence="2" id="KW-1185">Reference proteome</keyword>
<dbReference type="Proteomes" id="UP000249340">
    <property type="component" value="Chromosome"/>
</dbReference>
<dbReference type="KEGG" id="stri:C7M71_025940"/>
<gene>
    <name evidence="1" type="ORF">C7M71_025940</name>
</gene>
<proteinExistence type="predicted"/>
<dbReference type="EMBL" id="CP031264">
    <property type="protein sequence ID" value="AXI80329.1"/>
    <property type="molecule type" value="Genomic_DNA"/>
</dbReference>
<organism evidence="1 2">
    <name type="scientific">Peterkaempfera bronchialis</name>
    <dbReference type="NCBI Taxonomy" id="2126346"/>
    <lineage>
        <taxon>Bacteria</taxon>
        <taxon>Bacillati</taxon>
        <taxon>Actinomycetota</taxon>
        <taxon>Actinomycetes</taxon>
        <taxon>Kitasatosporales</taxon>
        <taxon>Streptomycetaceae</taxon>
        <taxon>Peterkaempfera</taxon>
    </lineage>
</organism>
<sequence>MLSRYALCQVLDQWPGRATHVRWCGEVRVLTVGDAGAADAAVAEVNAIPPASTLEAAPTARSRTSLLVRIM</sequence>
<evidence type="ECO:0000313" key="1">
    <source>
        <dbReference type="EMBL" id="AXI80329.1"/>
    </source>
</evidence>